<dbReference type="PRINTS" id="PR00344">
    <property type="entry name" value="BCTRLSENSOR"/>
</dbReference>
<dbReference type="SUPFAM" id="SSF47384">
    <property type="entry name" value="Homodimeric domain of signal transducing histidine kinase"/>
    <property type="match status" value="1"/>
</dbReference>
<sequence length="689" mass="77412">MIKKPTYEELEQHLFLLKREVSDQKNQIKSLVKDKEKFQELHALLRLMTDNVPDMIWAKDMEDRYLFANQSICDNLLHGKSTSEPLGKTDLFFAHREKENGFDHTFGKICVDSDAVVKKNNKPGRFLEDGRVRGKYIVLDVHKAPFYSKSGEMIGTVGCGRDVTKDIEVNNALKDSERRFRKIIEEVSEISIQGYDEKRRVTFWNRFSEKLYGYTKEEALGKKLEDLVIPPAMKNEVKRLHGLWIEKDEKIPAGELVLVDKFGNDVPVFSSHVMNSTQAGKEMFCIDIDLTAVKQSEAERERLQAQLRQSQKMEAIGTLAGGIAHDFNNILFPILGHSEILLTDMPENSQFRESINEIHDSAKRAADLVKQILTFSRQESAELKSIKIQHIVKEVLKLLRSIIPSTIEIRQNIDNMCGAVKADPTQLHQIIMNLTTNAYHAMEKTGGVLTINLKMIESEDAGLINSGKKENSGIKSGSYVCLTIKDTGVGIQPNIIEKIFDPFFTTKKKGKGTGLGLAIVHGIVTEMGGTVKVYSEPGKGTEFKAFFPEEKKIFENRRIQIPLSNIQGGTERILLVDDEAAIIAFEKKVLTRLGYQVTSLTSSVEALEVFRAAPKEFDLVISDVAMPILSGDRLASELIKIRPDIPILICTGFSETITQKNVEELGGKGFLMKPVGMKDLAQAIRNILD</sequence>
<comment type="catalytic activity">
    <reaction evidence="1">
        <text>ATP + protein L-histidine = ADP + protein N-phospho-L-histidine.</text>
        <dbReference type="EC" id="2.7.13.3"/>
    </reaction>
</comment>
<dbReference type="CDD" id="cd00082">
    <property type="entry name" value="HisKA"/>
    <property type="match status" value="1"/>
</dbReference>
<protein>
    <recommendedName>
        <fullName evidence="2">histidine kinase</fullName>
        <ecNumber evidence="2">2.7.13.3</ecNumber>
    </recommendedName>
</protein>
<dbReference type="InterPro" id="IPR003594">
    <property type="entry name" value="HATPase_dom"/>
</dbReference>
<evidence type="ECO:0000256" key="1">
    <source>
        <dbReference type="ARBA" id="ARBA00000085"/>
    </source>
</evidence>
<keyword evidence="5" id="KW-0547">Nucleotide-binding</keyword>
<feature type="domain" description="PAS" evidence="13">
    <location>
        <begin position="176"/>
        <end position="230"/>
    </location>
</feature>
<dbReference type="PROSITE" id="PS50110">
    <property type="entry name" value="RESPONSE_REGULATORY"/>
    <property type="match status" value="1"/>
</dbReference>
<dbReference type="InterPro" id="IPR000700">
    <property type="entry name" value="PAS-assoc_C"/>
</dbReference>
<dbReference type="EC" id="2.7.13.3" evidence="2"/>
<evidence type="ECO:0000313" key="15">
    <source>
        <dbReference type="EMBL" id="SDT95979.1"/>
    </source>
</evidence>
<evidence type="ECO:0000259" key="14">
    <source>
        <dbReference type="PROSITE" id="PS50113"/>
    </source>
</evidence>
<dbReference type="InterPro" id="IPR036890">
    <property type="entry name" value="HATPase_C_sf"/>
</dbReference>
<dbReference type="Gene3D" id="3.30.450.20">
    <property type="entry name" value="PAS domain"/>
    <property type="match status" value="2"/>
</dbReference>
<dbReference type="Pfam" id="PF13426">
    <property type="entry name" value="PAS_9"/>
    <property type="match status" value="1"/>
</dbReference>
<keyword evidence="8" id="KW-0902">Two-component regulatory system</keyword>
<dbReference type="InterPro" id="IPR000014">
    <property type="entry name" value="PAS"/>
</dbReference>
<evidence type="ECO:0000256" key="6">
    <source>
        <dbReference type="ARBA" id="ARBA00022777"/>
    </source>
</evidence>
<dbReference type="CDD" id="cd00156">
    <property type="entry name" value="REC"/>
    <property type="match status" value="1"/>
</dbReference>
<proteinExistence type="predicted"/>
<gene>
    <name evidence="15" type="ORF">SAMN04487931_103208</name>
</gene>
<evidence type="ECO:0000256" key="7">
    <source>
        <dbReference type="ARBA" id="ARBA00022840"/>
    </source>
</evidence>
<feature type="modified residue" description="4-aspartylphosphate" evidence="9">
    <location>
        <position position="623"/>
    </location>
</feature>
<keyword evidence="7" id="KW-0067">ATP-binding</keyword>
<dbReference type="PANTHER" id="PTHR43065">
    <property type="entry name" value="SENSOR HISTIDINE KINASE"/>
    <property type="match status" value="1"/>
</dbReference>
<evidence type="ECO:0000256" key="10">
    <source>
        <dbReference type="SAM" id="Coils"/>
    </source>
</evidence>
<keyword evidence="3 9" id="KW-0597">Phosphoprotein</keyword>
<dbReference type="SMART" id="SM00388">
    <property type="entry name" value="HisKA"/>
    <property type="match status" value="1"/>
</dbReference>
<keyword evidence="16" id="KW-1185">Reference proteome</keyword>
<name>A0A1H2ELU5_9BACT</name>
<evidence type="ECO:0000256" key="9">
    <source>
        <dbReference type="PROSITE-ProRule" id="PRU00169"/>
    </source>
</evidence>
<dbReference type="GO" id="GO:0005524">
    <property type="term" value="F:ATP binding"/>
    <property type="evidence" value="ECO:0007669"/>
    <property type="project" value="UniProtKB-KW"/>
</dbReference>
<evidence type="ECO:0000256" key="4">
    <source>
        <dbReference type="ARBA" id="ARBA00022679"/>
    </source>
</evidence>
<accession>A0A1H2ELU5</accession>
<dbReference type="PROSITE" id="PS50113">
    <property type="entry name" value="PAC"/>
    <property type="match status" value="1"/>
</dbReference>
<evidence type="ECO:0000259" key="12">
    <source>
        <dbReference type="PROSITE" id="PS50110"/>
    </source>
</evidence>
<organism evidence="15 16">
    <name type="scientific">Desulfobacula phenolica</name>
    <dbReference type="NCBI Taxonomy" id="90732"/>
    <lineage>
        <taxon>Bacteria</taxon>
        <taxon>Pseudomonadati</taxon>
        <taxon>Thermodesulfobacteriota</taxon>
        <taxon>Desulfobacteria</taxon>
        <taxon>Desulfobacterales</taxon>
        <taxon>Desulfobacteraceae</taxon>
        <taxon>Desulfobacula</taxon>
    </lineage>
</organism>
<evidence type="ECO:0000256" key="5">
    <source>
        <dbReference type="ARBA" id="ARBA00022741"/>
    </source>
</evidence>
<dbReference type="PANTHER" id="PTHR43065:SF46">
    <property type="entry name" value="C4-DICARBOXYLATE TRANSPORT SENSOR PROTEIN DCTB"/>
    <property type="match status" value="1"/>
</dbReference>
<keyword evidence="6" id="KW-0418">Kinase</keyword>
<dbReference type="SUPFAM" id="SSF55785">
    <property type="entry name" value="PYP-like sensor domain (PAS domain)"/>
    <property type="match status" value="2"/>
</dbReference>
<dbReference type="InterPro" id="IPR003661">
    <property type="entry name" value="HisK_dim/P_dom"/>
</dbReference>
<dbReference type="SMART" id="SM00091">
    <property type="entry name" value="PAS"/>
    <property type="match status" value="2"/>
</dbReference>
<evidence type="ECO:0000259" key="11">
    <source>
        <dbReference type="PROSITE" id="PS50109"/>
    </source>
</evidence>
<dbReference type="InterPro" id="IPR035965">
    <property type="entry name" value="PAS-like_dom_sf"/>
</dbReference>
<evidence type="ECO:0000259" key="13">
    <source>
        <dbReference type="PROSITE" id="PS50112"/>
    </source>
</evidence>
<feature type="domain" description="Response regulatory" evidence="12">
    <location>
        <begin position="572"/>
        <end position="688"/>
    </location>
</feature>
<feature type="coiled-coil region" evidence="10">
    <location>
        <begin position="7"/>
        <end position="41"/>
    </location>
</feature>
<dbReference type="PROSITE" id="PS50112">
    <property type="entry name" value="PAS"/>
    <property type="match status" value="1"/>
</dbReference>
<dbReference type="CDD" id="cd00130">
    <property type="entry name" value="PAS"/>
    <property type="match status" value="1"/>
</dbReference>
<dbReference type="RefSeq" id="WP_092231580.1">
    <property type="nucleotide sequence ID" value="NZ_FNLL01000003.1"/>
</dbReference>
<dbReference type="GO" id="GO:0000155">
    <property type="term" value="F:phosphorelay sensor kinase activity"/>
    <property type="evidence" value="ECO:0007669"/>
    <property type="project" value="InterPro"/>
</dbReference>
<dbReference type="SUPFAM" id="SSF55874">
    <property type="entry name" value="ATPase domain of HSP90 chaperone/DNA topoisomerase II/histidine kinase"/>
    <property type="match status" value="1"/>
</dbReference>
<dbReference type="Pfam" id="PF00512">
    <property type="entry name" value="HisKA"/>
    <property type="match status" value="1"/>
</dbReference>
<keyword evidence="4" id="KW-0808">Transferase</keyword>
<dbReference type="Gene3D" id="3.40.50.2300">
    <property type="match status" value="1"/>
</dbReference>
<dbReference type="SMART" id="SM00387">
    <property type="entry name" value="HATPase_c"/>
    <property type="match status" value="1"/>
</dbReference>
<dbReference type="SMART" id="SM00448">
    <property type="entry name" value="REC"/>
    <property type="match status" value="1"/>
</dbReference>
<dbReference type="InterPro" id="IPR004358">
    <property type="entry name" value="Sig_transdc_His_kin-like_C"/>
</dbReference>
<dbReference type="InterPro" id="IPR001789">
    <property type="entry name" value="Sig_transdc_resp-reg_receiver"/>
</dbReference>
<dbReference type="InterPro" id="IPR005467">
    <property type="entry name" value="His_kinase_dom"/>
</dbReference>
<dbReference type="Proteomes" id="UP000199608">
    <property type="component" value="Unassembled WGS sequence"/>
</dbReference>
<dbReference type="PROSITE" id="PS50109">
    <property type="entry name" value="HIS_KIN"/>
    <property type="match status" value="1"/>
</dbReference>
<dbReference type="InterPro" id="IPR011006">
    <property type="entry name" value="CheY-like_superfamily"/>
</dbReference>
<dbReference type="Gene3D" id="3.30.565.10">
    <property type="entry name" value="Histidine kinase-like ATPase, C-terminal domain"/>
    <property type="match status" value="1"/>
</dbReference>
<dbReference type="AlphaFoldDB" id="A0A1H2ELU5"/>
<dbReference type="Pfam" id="PF00072">
    <property type="entry name" value="Response_reg"/>
    <property type="match status" value="1"/>
</dbReference>
<dbReference type="EMBL" id="FNLL01000003">
    <property type="protein sequence ID" value="SDT95979.1"/>
    <property type="molecule type" value="Genomic_DNA"/>
</dbReference>
<dbReference type="Pfam" id="PF02518">
    <property type="entry name" value="HATPase_c"/>
    <property type="match status" value="1"/>
</dbReference>
<feature type="domain" description="PAC" evidence="14">
    <location>
        <begin position="120"/>
        <end position="175"/>
    </location>
</feature>
<dbReference type="InterPro" id="IPR036097">
    <property type="entry name" value="HisK_dim/P_sf"/>
</dbReference>
<evidence type="ECO:0000256" key="3">
    <source>
        <dbReference type="ARBA" id="ARBA00022553"/>
    </source>
</evidence>
<evidence type="ECO:0000313" key="16">
    <source>
        <dbReference type="Proteomes" id="UP000199608"/>
    </source>
</evidence>
<dbReference type="NCBIfam" id="TIGR00229">
    <property type="entry name" value="sensory_box"/>
    <property type="match status" value="2"/>
</dbReference>
<feature type="domain" description="Histidine kinase" evidence="11">
    <location>
        <begin position="322"/>
        <end position="551"/>
    </location>
</feature>
<evidence type="ECO:0000256" key="8">
    <source>
        <dbReference type="ARBA" id="ARBA00023012"/>
    </source>
</evidence>
<dbReference type="Gene3D" id="1.10.287.130">
    <property type="match status" value="1"/>
</dbReference>
<reference evidence="16" key="1">
    <citation type="submission" date="2016-10" db="EMBL/GenBank/DDBJ databases">
        <authorList>
            <person name="Varghese N."/>
            <person name="Submissions S."/>
        </authorList>
    </citation>
    <scope>NUCLEOTIDE SEQUENCE [LARGE SCALE GENOMIC DNA]</scope>
    <source>
        <strain evidence="16">DSM 3384</strain>
    </source>
</reference>
<evidence type="ECO:0000256" key="2">
    <source>
        <dbReference type="ARBA" id="ARBA00012438"/>
    </source>
</evidence>
<dbReference type="SUPFAM" id="SSF52172">
    <property type="entry name" value="CheY-like"/>
    <property type="match status" value="1"/>
</dbReference>
<keyword evidence="10" id="KW-0175">Coiled coil</keyword>